<organism evidence="1 2">
    <name type="scientific">Arachis hypogaea</name>
    <name type="common">Peanut</name>
    <dbReference type="NCBI Taxonomy" id="3818"/>
    <lineage>
        <taxon>Eukaryota</taxon>
        <taxon>Viridiplantae</taxon>
        <taxon>Streptophyta</taxon>
        <taxon>Embryophyta</taxon>
        <taxon>Tracheophyta</taxon>
        <taxon>Spermatophyta</taxon>
        <taxon>Magnoliopsida</taxon>
        <taxon>eudicotyledons</taxon>
        <taxon>Gunneridae</taxon>
        <taxon>Pentapetalae</taxon>
        <taxon>rosids</taxon>
        <taxon>fabids</taxon>
        <taxon>Fabales</taxon>
        <taxon>Fabaceae</taxon>
        <taxon>Papilionoideae</taxon>
        <taxon>50 kb inversion clade</taxon>
        <taxon>dalbergioids sensu lato</taxon>
        <taxon>Dalbergieae</taxon>
        <taxon>Pterocarpus clade</taxon>
        <taxon>Arachis</taxon>
    </lineage>
</organism>
<evidence type="ECO:0000313" key="2">
    <source>
        <dbReference type="Proteomes" id="UP000289738"/>
    </source>
</evidence>
<keyword evidence="2" id="KW-1185">Reference proteome</keyword>
<dbReference type="EMBL" id="SDMP01000026">
    <property type="protein sequence ID" value="RYQ79196.1"/>
    <property type="molecule type" value="Genomic_DNA"/>
</dbReference>
<gene>
    <name evidence="1" type="ORF">Ahy_Scaffold6g107903</name>
</gene>
<accession>A0A444WNV7</accession>
<reference evidence="1 2" key="1">
    <citation type="submission" date="2019-01" db="EMBL/GenBank/DDBJ databases">
        <title>Sequencing of cultivated peanut Arachis hypogaea provides insights into genome evolution and oil improvement.</title>
        <authorList>
            <person name="Chen X."/>
        </authorList>
    </citation>
    <scope>NUCLEOTIDE SEQUENCE [LARGE SCALE GENOMIC DNA]</scope>
    <source>
        <strain evidence="2">cv. Fuhuasheng</strain>
        <tissue evidence="1">Leaves</tissue>
    </source>
</reference>
<proteinExistence type="predicted"/>
<comment type="caution">
    <text evidence="1">The sequence shown here is derived from an EMBL/GenBank/DDBJ whole genome shotgun (WGS) entry which is preliminary data.</text>
</comment>
<dbReference type="AlphaFoldDB" id="A0A444WNV7"/>
<name>A0A444WNV7_ARAHY</name>
<sequence length="59" mass="6423">MIATTMDLQFAFDHDVIVMLITCTILHTLAFAQYEIAPIAQAGCNSTCGLVDIPFPFGM</sequence>
<dbReference type="Proteomes" id="UP000289738">
    <property type="component" value="Unassembled WGS sequence"/>
</dbReference>
<evidence type="ECO:0000313" key="1">
    <source>
        <dbReference type="EMBL" id="RYQ79196.1"/>
    </source>
</evidence>
<protein>
    <submittedName>
        <fullName evidence="1">Uncharacterized protein</fullName>
    </submittedName>
</protein>